<dbReference type="Gene3D" id="3.30.70.100">
    <property type="match status" value="1"/>
</dbReference>
<evidence type="ECO:0000313" key="2">
    <source>
        <dbReference type="EMBL" id="GGK23320.1"/>
    </source>
</evidence>
<dbReference type="PROSITE" id="PS51257">
    <property type="entry name" value="PROKAR_LIPOPROTEIN"/>
    <property type="match status" value="1"/>
</dbReference>
<evidence type="ECO:0000313" key="3">
    <source>
        <dbReference type="Proteomes" id="UP000612329"/>
    </source>
</evidence>
<evidence type="ECO:0000259" key="1">
    <source>
        <dbReference type="PROSITE" id="PS50846"/>
    </source>
</evidence>
<reference evidence="2" key="2">
    <citation type="submission" date="2020-09" db="EMBL/GenBank/DDBJ databases">
        <authorList>
            <person name="Sun Q."/>
            <person name="Ohkuma M."/>
        </authorList>
    </citation>
    <scope>NUCLEOTIDE SEQUENCE</scope>
    <source>
        <strain evidence="2">JCM 12862</strain>
    </source>
</reference>
<proteinExistence type="predicted"/>
<keyword evidence="3" id="KW-1185">Reference proteome</keyword>
<dbReference type="RefSeq" id="WP_188652001.1">
    <property type="nucleotide sequence ID" value="NZ_BMNR01000003.1"/>
</dbReference>
<feature type="domain" description="HMA" evidence="1">
    <location>
        <begin position="50"/>
        <end position="117"/>
    </location>
</feature>
<gene>
    <name evidence="2" type="ORF">GCM10007962_16910</name>
</gene>
<dbReference type="InterPro" id="IPR036163">
    <property type="entry name" value="HMA_dom_sf"/>
</dbReference>
<dbReference type="EMBL" id="BMNR01000003">
    <property type="protein sequence ID" value="GGK23320.1"/>
    <property type="molecule type" value="Genomic_DNA"/>
</dbReference>
<dbReference type="GO" id="GO:0046872">
    <property type="term" value="F:metal ion binding"/>
    <property type="evidence" value="ECO:0007669"/>
    <property type="project" value="InterPro"/>
</dbReference>
<dbReference type="Proteomes" id="UP000612329">
    <property type="component" value="Unassembled WGS sequence"/>
</dbReference>
<dbReference type="AlphaFoldDB" id="A0A8J3FI03"/>
<dbReference type="InterPro" id="IPR006121">
    <property type="entry name" value="HMA_dom"/>
</dbReference>
<protein>
    <recommendedName>
        <fullName evidence="1">HMA domain-containing protein</fullName>
    </recommendedName>
</protein>
<organism evidence="2 3">
    <name type="scientific">Yeosuana aromativorans</name>
    <dbReference type="NCBI Taxonomy" id="288019"/>
    <lineage>
        <taxon>Bacteria</taxon>
        <taxon>Pseudomonadati</taxon>
        <taxon>Bacteroidota</taxon>
        <taxon>Flavobacteriia</taxon>
        <taxon>Flavobacteriales</taxon>
        <taxon>Flavobacteriaceae</taxon>
        <taxon>Yeosuana</taxon>
    </lineage>
</organism>
<sequence length="186" mass="20186">MNTLKNIMGIFLLALISFSCKNETKPEVKTIETESALQTVKTVDPNANYAKAEFTIDGMTCAMGCAKTIERKIAAMEGVKSSVVDFDRKLAMVEYDVAKVSPTSLTEMVAKAGDMYKVSDMKTVEAFSSNKSCDLKCSPNCTKKDCPDCMAKAEACKANCANKTEAEKMACAKEGQKSCCMNKTKV</sequence>
<name>A0A8J3FI03_9FLAO</name>
<dbReference type="PROSITE" id="PS50846">
    <property type="entry name" value="HMA_2"/>
    <property type="match status" value="1"/>
</dbReference>
<accession>A0A8J3FI03</accession>
<reference evidence="2" key="1">
    <citation type="journal article" date="2014" name="Int. J. Syst. Evol. Microbiol.">
        <title>Complete genome sequence of Corynebacterium casei LMG S-19264T (=DSM 44701T), isolated from a smear-ripened cheese.</title>
        <authorList>
            <consortium name="US DOE Joint Genome Institute (JGI-PGF)"/>
            <person name="Walter F."/>
            <person name="Albersmeier A."/>
            <person name="Kalinowski J."/>
            <person name="Ruckert C."/>
        </authorList>
    </citation>
    <scope>NUCLEOTIDE SEQUENCE</scope>
    <source>
        <strain evidence="2">JCM 12862</strain>
    </source>
</reference>
<comment type="caution">
    <text evidence="2">The sequence shown here is derived from an EMBL/GenBank/DDBJ whole genome shotgun (WGS) entry which is preliminary data.</text>
</comment>
<dbReference type="CDD" id="cd00371">
    <property type="entry name" value="HMA"/>
    <property type="match status" value="1"/>
</dbReference>
<dbReference type="Pfam" id="PF00403">
    <property type="entry name" value="HMA"/>
    <property type="match status" value="1"/>
</dbReference>
<dbReference type="SUPFAM" id="SSF55008">
    <property type="entry name" value="HMA, heavy metal-associated domain"/>
    <property type="match status" value="1"/>
</dbReference>